<dbReference type="SUPFAM" id="SSF69593">
    <property type="entry name" value="Glycerol-3-phosphate (1)-acyltransferase"/>
    <property type="match status" value="1"/>
</dbReference>
<dbReference type="GeneID" id="95985972"/>
<reference evidence="10 11" key="1">
    <citation type="submission" date="2023-08" db="EMBL/GenBank/DDBJ databases">
        <title>Annotated Genome Sequence of Vanrija albida AlHP1.</title>
        <authorList>
            <person name="Herzog R."/>
        </authorList>
    </citation>
    <scope>NUCLEOTIDE SEQUENCE [LARGE SCALE GENOMIC DNA]</scope>
    <source>
        <strain evidence="10 11">AlHP1</strain>
    </source>
</reference>
<keyword evidence="6" id="KW-0443">Lipid metabolism</keyword>
<keyword evidence="6" id="KW-0444">Lipid biosynthesis</keyword>
<feature type="compositionally biased region" description="Polar residues" evidence="7">
    <location>
        <begin position="263"/>
        <end position="275"/>
    </location>
</feature>
<dbReference type="SUPFAM" id="SSF53756">
    <property type="entry name" value="UDP-Glycosyltransferase/glycogen phosphorylase"/>
    <property type="match status" value="1"/>
</dbReference>
<comment type="function">
    <text evidence="1">Catalytic subunit in the complex catalyzing the transfer of N-acetylglucosamine from UDP-N-acetylglucosamine to phosphatidylinositol, the first step of GPI biosynthesis.</text>
</comment>
<evidence type="ECO:0000256" key="7">
    <source>
        <dbReference type="SAM" id="MobiDB-lite"/>
    </source>
</evidence>
<evidence type="ECO:0000256" key="4">
    <source>
        <dbReference type="ARBA" id="ARBA00022676"/>
    </source>
</evidence>
<dbReference type="EC" id="2.3.1.51" evidence="6"/>
<evidence type="ECO:0000256" key="3">
    <source>
        <dbReference type="ARBA" id="ARBA00022502"/>
    </source>
</evidence>
<dbReference type="PANTHER" id="PTHR45871">
    <property type="entry name" value="N-ACETYLGLUCOSAMINYL-PHOSPHATIDYLINOSITOL BIOSYNTHETIC PROTEIN"/>
    <property type="match status" value="1"/>
</dbReference>
<keyword evidence="11" id="KW-1185">Reference proteome</keyword>
<dbReference type="CDD" id="cd03796">
    <property type="entry name" value="GT4_PIG-A-like"/>
    <property type="match status" value="1"/>
</dbReference>
<accession>A0ABR3Q0A7</accession>
<dbReference type="Pfam" id="PF00534">
    <property type="entry name" value="Glycos_transf_1"/>
    <property type="match status" value="1"/>
</dbReference>
<dbReference type="InterPro" id="IPR002123">
    <property type="entry name" value="Plipid/glycerol_acylTrfase"/>
</dbReference>
<evidence type="ECO:0000256" key="5">
    <source>
        <dbReference type="ARBA" id="ARBA00022679"/>
    </source>
</evidence>
<feature type="compositionally biased region" description="Acidic residues" evidence="7">
    <location>
        <begin position="278"/>
        <end position="305"/>
    </location>
</feature>
<dbReference type="InterPro" id="IPR001296">
    <property type="entry name" value="Glyco_trans_1"/>
</dbReference>
<dbReference type="InterPro" id="IPR013234">
    <property type="entry name" value="PIGA_GPI_anchor_biosynthesis"/>
</dbReference>
<keyword evidence="3" id="KW-0337">GPI-anchor biosynthesis</keyword>
<evidence type="ECO:0000256" key="6">
    <source>
        <dbReference type="RuleBase" id="RU361267"/>
    </source>
</evidence>
<dbReference type="Pfam" id="PF08288">
    <property type="entry name" value="PIGA"/>
    <property type="match status" value="1"/>
</dbReference>
<evidence type="ECO:0000256" key="8">
    <source>
        <dbReference type="SAM" id="Phobius"/>
    </source>
</evidence>
<protein>
    <recommendedName>
        <fullName evidence="6">1-acyl-sn-glycerol-3-phosphate acyltransferase</fullName>
        <ecNumber evidence="6">2.3.1.51</ecNumber>
    </recommendedName>
</protein>
<dbReference type="NCBIfam" id="TIGR00530">
    <property type="entry name" value="AGP_acyltrn"/>
    <property type="match status" value="1"/>
</dbReference>
<feature type="transmembrane region" description="Helical" evidence="8">
    <location>
        <begin position="12"/>
        <end position="34"/>
    </location>
</feature>
<dbReference type="Pfam" id="PF01553">
    <property type="entry name" value="Acyltransferase"/>
    <property type="match status" value="1"/>
</dbReference>
<comment type="similarity">
    <text evidence="6">Belongs to the 1-acyl-sn-glycerol-3-phosphate acyltransferase family.</text>
</comment>
<evidence type="ECO:0000313" key="10">
    <source>
        <dbReference type="EMBL" id="KAL1408126.1"/>
    </source>
</evidence>
<evidence type="ECO:0000259" key="9">
    <source>
        <dbReference type="SMART" id="SM00563"/>
    </source>
</evidence>
<keyword evidence="8" id="KW-0472">Membrane</keyword>
<comment type="caution">
    <text evidence="10">The sequence shown here is derived from an EMBL/GenBank/DDBJ whole genome shotgun (WGS) entry which is preliminary data.</text>
</comment>
<feature type="region of interest" description="Disordered" evidence="7">
    <location>
        <begin position="249"/>
        <end position="326"/>
    </location>
</feature>
<proteinExistence type="inferred from homology"/>
<evidence type="ECO:0000313" key="11">
    <source>
        <dbReference type="Proteomes" id="UP001565368"/>
    </source>
</evidence>
<keyword evidence="6" id="KW-1208">Phospholipid metabolism</keyword>
<comment type="catalytic activity">
    <reaction evidence="6">
        <text>a 1-acyl-sn-glycero-3-phosphate + an acyl-CoA = a 1,2-diacyl-sn-glycero-3-phosphate + CoA</text>
        <dbReference type="Rhea" id="RHEA:19709"/>
        <dbReference type="ChEBI" id="CHEBI:57287"/>
        <dbReference type="ChEBI" id="CHEBI:57970"/>
        <dbReference type="ChEBI" id="CHEBI:58342"/>
        <dbReference type="ChEBI" id="CHEBI:58608"/>
        <dbReference type="EC" id="2.3.1.51"/>
    </reaction>
</comment>
<feature type="domain" description="Phospholipid/glycerol acyltransferase" evidence="9">
    <location>
        <begin position="81"/>
        <end position="198"/>
    </location>
</feature>
<dbReference type="SMART" id="SM00563">
    <property type="entry name" value="PlsC"/>
    <property type="match status" value="1"/>
</dbReference>
<evidence type="ECO:0000256" key="1">
    <source>
        <dbReference type="ARBA" id="ARBA00003265"/>
    </source>
</evidence>
<keyword evidence="8" id="KW-1133">Transmembrane helix</keyword>
<comment type="pathway">
    <text evidence="2">Glycolipid biosynthesis; glycosylphosphatidylinositol-anchor biosynthesis.</text>
</comment>
<dbReference type="RefSeq" id="XP_069208070.1">
    <property type="nucleotide sequence ID" value="XM_069353428.1"/>
</dbReference>
<keyword evidence="4 10" id="KW-0328">Glycosyltransferase</keyword>
<dbReference type="GO" id="GO:0017176">
    <property type="term" value="F:phosphatidylinositol N-acetylglucosaminyltransferase activity"/>
    <property type="evidence" value="ECO:0007669"/>
    <property type="project" value="UniProtKB-EC"/>
</dbReference>
<sequence>MGAIMWKLRITVYYVLLIFTGFVATFESIIAALLGQRSNTNYYVARTFWYMAGPIIGWKFEVEGEEHLQALASKPSSERSAVLLGNHQHVVDILYLGRIFPKHAAIMAKKSLKLVPGLGTFMMLSNTVFIDRKNNKSAVQAMNEAGQEMKRKGVSLFIFPEGTRHLAAEPELLPFKKGAFYLAVQSGAPIIPIVVESYYKLLRPGHYFKRGTLKIKILPPIPTADLETTDIPKLMEQTRDAMNATLKEISTPAPKPAAEPTSPLISSKQKTYNTITDREDDEHVEEAVSSDDDNTAVETVGDEEATAAPAKDAAAAAPAKADPTTTATTDGAKLAIAMVSDFFHPDVGGVEGHIYSLSVELARRGHKVIVITNHRGERVGVRWLAPGIKVYHVPAVALTASATLPNYLLFLPYLRSILLRERITLVHGHGTLSSFAHEAMHHAPLLGIRSVFTDHSLFGFADATGVLTNKLLAGALRNADAVVCVSNTGRENTALRAELEPERVSVIPNALVPSQFEPDPGAVDPDYITIVVISRLVYRKGIDLLVASAPTICDLFPRVRFLVGGDGPKMVDLLQMREKYELQDRIELVGAVRPAQVRGILTRGQIYLNTSLTEAFGISIIEAACAGLFVVSTRVGGVPEILPSDMVEFARADEDDVIRALTHAIHTIEAGRHDPLRAHARIRRMYSWASVAERTEAVYARVLATAPRGTMARLARYASLGPVFGLILCAIMACQHALFWLCEVVYPADEVEVVEDDWDAGAFARAVEAERAAAEREES</sequence>
<comment type="domain">
    <text evidence="6">The HXXXXD motif is essential for acyltransferase activity and may constitute the binding site for the phosphate moiety of the glycerol-3-phosphate.</text>
</comment>
<dbReference type="CDD" id="cd07989">
    <property type="entry name" value="LPLAT_AGPAT-like"/>
    <property type="match status" value="1"/>
</dbReference>
<keyword evidence="6" id="KW-0012">Acyltransferase</keyword>
<dbReference type="InterPro" id="IPR004552">
    <property type="entry name" value="AGP_acyltrans"/>
</dbReference>
<gene>
    <name evidence="10" type="primary">SPT14</name>
    <name evidence="10" type="ORF">Q8F55_004929</name>
</gene>
<organism evidence="10 11">
    <name type="scientific">Vanrija albida</name>
    <dbReference type="NCBI Taxonomy" id="181172"/>
    <lineage>
        <taxon>Eukaryota</taxon>
        <taxon>Fungi</taxon>
        <taxon>Dikarya</taxon>
        <taxon>Basidiomycota</taxon>
        <taxon>Agaricomycotina</taxon>
        <taxon>Tremellomycetes</taxon>
        <taxon>Trichosporonales</taxon>
        <taxon>Trichosporonaceae</taxon>
        <taxon>Vanrija</taxon>
    </lineage>
</organism>
<dbReference type="PANTHER" id="PTHR45871:SF1">
    <property type="entry name" value="PHOSPHATIDYLINOSITOL N-ACETYLGLUCOSAMINYLTRANSFERASE SUBUNIT A"/>
    <property type="match status" value="1"/>
</dbReference>
<feature type="compositionally biased region" description="Low complexity" evidence="7">
    <location>
        <begin position="306"/>
        <end position="326"/>
    </location>
</feature>
<keyword evidence="8" id="KW-0812">Transmembrane</keyword>
<keyword evidence="6" id="KW-0594">Phospholipid biosynthesis</keyword>
<name>A0ABR3Q0A7_9TREE</name>
<dbReference type="InterPro" id="IPR039507">
    <property type="entry name" value="PIG-A/GPI3"/>
</dbReference>
<evidence type="ECO:0000256" key="2">
    <source>
        <dbReference type="ARBA" id="ARBA00004687"/>
    </source>
</evidence>
<dbReference type="Gene3D" id="3.40.50.2000">
    <property type="entry name" value="Glycogen Phosphorylase B"/>
    <property type="match status" value="2"/>
</dbReference>
<dbReference type="Proteomes" id="UP001565368">
    <property type="component" value="Unassembled WGS sequence"/>
</dbReference>
<keyword evidence="5 6" id="KW-0808">Transferase</keyword>
<dbReference type="EMBL" id="JBBXJM010000004">
    <property type="protein sequence ID" value="KAL1408126.1"/>
    <property type="molecule type" value="Genomic_DNA"/>
</dbReference>